<dbReference type="InterPro" id="IPR037523">
    <property type="entry name" value="VOC_core"/>
</dbReference>
<accession>A0A9D2HH52</accession>
<protein>
    <submittedName>
        <fullName evidence="2">VOC family protein</fullName>
    </submittedName>
</protein>
<dbReference type="InterPro" id="IPR029068">
    <property type="entry name" value="Glyas_Bleomycin-R_OHBP_Dase"/>
</dbReference>
<reference evidence="2" key="1">
    <citation type="journal article" date="2021" name="PeerJ">
        <title>Extensive microbial diversity within the chicken gut microbiome revealed by metagenomics and culture.</title>
        <authorList>
            <person name="Gilroy R."/>
            <person name="Ravi A."/>
            <person name="Getino M."/>
            <person name="Pursley I."/>
            <person name="Horton D.L."/>
            <person name="Alikhan N.F."/>
            <person name="Baker D."/>
            <person name="Gharbi K."/>
            <person name="Hall N."/>
            <person name="Watson M."/>
            <person name="Adriaenssens E.M."/>
            <person name="Foster-Nyarko E."/>
            <person name="Jarju S."/>
            <person name="Secka A."/>
            <person name="Antonio M."/>
            <person name="Oren A."/>
            <person name="Chaudhuri R.R."/>
            <person name="La Ragione R."/>
            <person name="Hildebrand F."/>
            <person name="Pallen M.J."/>
        </authorList>
    </citation>
    <scope>NUCLEOTIDE SEQUENCE</scope>
    <source>
        <strain evidence="2">CHK178-16964</strain>
    </source>
</reference>
<dbReference type="SUPFAM" id="SSF54593">
    <property type="entry name" value="Glyoxalase/Bleomycin resistance protein/Dihydroxybiphenyl dioxygenase"/>
    <property type="match status" value="1"/>
</dbReference>
<sequence length="119" mass="13162">MNTERPSFSFQHVGVNCDDREEAVKVVTLLSSLFGLEARTEKKGSPFAGSGIEAMAGKGPGLHGHLAFYTPDMDQAIRYFEERGIAIDYDSAKRTEEGNIYVIYLKDEIAGFAIQLINK</sequence>
<feature type="domain" description="VOC" evidence="1">
    <location>
        <begin position="9"/>
        <end position="119"/>
    </location>
</feature>
<evidence type="ECO:0000313" key="3">
    <source>
        <dbReference type="Proteomes" id="UP000823900"/>
    </source>
</evidence>
<evidence type="ECO:0000313" key="2">
    <source>
        <dbReference type="EMBL" id="HJA71286.1"/>
    </source>
</evidence>
<dbReference type="Gene3D" id="3.10.180.10">
    <property type="entry name" value="2,3-Dihydroxybiphenyl 1,2-Dioxygenase, domain 1"/>
    <property type="match status" value="1"/>
</dbReference>
<reference evidence="2" key="2">
    <citation type="submission" date="2021-04" db="EMBL/GenBank/DDBJ databases">
        <authorList>
            <person name="Gilroy R."/>
        </authorList>
    </citation>
    <scope>NUCLEOTIDE SEQUENCE</scope>
    <source>
        <strain evidence="2">CHK178-16964</strain>
    </source>
</reference>
<comment type="caution">
    <text evidence="2">The sequence shown here is derived from an EMBL/GenBank/DDBJ whole genome shotgun (WGS) entry which is preliminary data.</text>
</comment>
<evidence type="ECO:0000259" key="1">
    <source>
        <dbReference type="PROSITE" id="PS51819"/>
    </source>
</evidence>
<dbReference type="AlphaFoldDB" id="A0A9D2HH52"/>
<dbReference type="Proteomes" id="UP000823900">
    <property type="component" value="Unassembled WGS sequence"/>
</dbReference>
<name>A0A9D2HH52_9FIRM</name>
<gene>
    <name evidence="2" type="ORF">IAA07_06845</name>
</gene>
<dbReference type="EMBL" id="DWZA01000060">
    <property type="protein sequence ID" value="HJA71286.1"/>
    <property type="molecule type" value="Genomic_DNA"/>
</dbReference>
<organism evidence="2 3">
    <name type="scientific">Candidatus Lachnoclostridium stercoravium</name>
    <dbReference type="NCBI Taxonomy" id="2838633"/>
    <lineage>
        <taxon>Bacteria</taxon>
        <taxon>Bacillati</taxon>
        <taxon>Bacillota</taxon>
        <taxon>Clostridia</taxon>
        <taxon>Lachnospirales</taxon>
        <taxon>Lachnospiraceae</taxon>
    </lineage>
</organism>
<dbReference type="CDD" id="cd06587">
    <property type="entry name" value="VOC"/>
    <property type="match status" value="1"/>
</dbReference>
<dbReference type="PROSITE" id="PS51819">
    <property type="entry name" value="VOC"/>
    <property type="match status" value="1"/>
</dbReference>
<proteinExistence type="predicted"/>